<dbReference type="KEGG" id="sesp:BN6_80010"/>
<protein>
    <recommendedName>
        <fullName evidence="3">Transcriptional regulator</fullName>
    </recommendedName>
</protein>
<dbReference type="OrthoDB" id="3213425at2"/>
<dbReference type="eggNOG" id="COG0457">
    <property type="taxonomic scope" value="Bacteria"/>
</dbReference>
<dbReference type="BioCyc" id="SESP1179773:BN6_RS38715-MONOMER"/>
<dbReference type="STRING" id="1179773.BN6_80010"/>
<reference evidence="1 2" key="1">
    <citation type="journal article" date="2012" name="BMC Genomics">
        <title>Complete genome sequence of Saccharothrix espanaensis DSM 44229T and comparison to the other completely sequenced Pseudonocardiaceae.</title>
        <authorList>
            <person name="Strobel T."/>
            <person name="Al-Dilaimi A."/>
            <person name="Blom J."/>
            <person name="Gessner A."/>
            <person name="Kalinowski J."/>
            <person name="Luzhetska M."/>
            <person name="Puhler A."/>
            <person name="Szczepanowski R."/>
            <person name="Bechthold A."/>
            <person name="Ruckert C."/>
        </authorList>
    </citation>
    <scope>NUCLEOTIDE SEQUENCE [LARGE SCALE GENOMIC DNA]</scope>
    <source>
        <strain evidence="2">ATCC 51144 / DSM 44229 / JCM 9112 / NBRC 15066 / NRRL 15764</strain>
    </source>
</reference>
<gene>
    <name evidence="1" type="ordered locus">BN6_80010</name>
</gene>
<dbReference type="SUPFAM" id="SSF48452">
    <property type="entry name" value="TPR-like"/>
    <property type="match status" value="1"/>
</dbReference>
<proteinExistence type="predicted"/>
<dbReference type="InterPro" id="IPR011990">
    <property type="entry name" value="TPR-like_helical_dom_sf"/>
</dbReference>
<keyword evidence="2" id="KW-1185">Reference proteome</keyword>
<dbReference type="HOGENOM" id="CLU_029927_4_1_11"/>
<organism evidence="1 2">
    <name type="scientific">Saccharothrix espanaensis (strain ATCC 51144 / DSM 44229 / JCM 9112 / NBRC 15066 / NRRL 15764)</name>
    <dbReference type="NCBI Taxonomy" id="1179773"/>
    <lineage>
        <taxon>Bacteria</taxon>
        <taxon>Bacillati</taxon>
        <taxon>Actinomycetota</taxon>
        <taxon>Actinomycetes</taxon>
        <taxon>Pseudonocardiales</taxon>
        <taxon>Pseudonocardiaceae</taxon>
        <taxon>Saccharothrix</taxon>
    </lineage>
</organism>
<dbReference type="PATRIC" id="fig|1179773.3.peg.8076"/>
<dbReference type="Proteomes" id="UP000006281">
    <property type="component" value="Chromosome"/>
</dbReference>
<dbReference type="Gene3D" id="1.25.40.10">
    <property type="entry name" value="Tetratricopeptide repeat domain"/>
    <property type="match status" value="1"/>
</dbReference>
<evidence type="ECO:0000313" key="1">
    <source>
        <dbReference type="EMBL" id="CCH35219.1"/>
    </source>
</evidence>
<dbReference type="RefSeq" id="WP_015105326.1">
    <property type="nucleotide sequence ID" value="NC_019673.1"/>
</dbReference>
<dbReference type="EMBL" id="HE804045">
    <property type="protein sequence ID" value="CCH35219.1"/>
    <property type="molecule type" value="Genomic_DNA"/>
</dbReference>
<name>K0KEM5_SACES</name>
<dbReference type="AlphaFoldDB" id="K0KEM5"/>
<evidence type="ECO:0000313" key="2">
    <source>
        <dbReference type="Proteomes" id="UP000006281"/>
    </source>
</evidence>
<accession>K0KEM5</accession>
<evidence type="ECO:0008006" key="3">
    <source>
        <dbReference type="Google" id="ProtNLM"/>
    </source>
</evidence>
<sequence length="471" mass="50003">MAVTKEPNRLLSAVMQEAGVSNKGLAARVRELAARDGESIAADHVSVKRWLDGTSPKATTQQYIALALGAKLGRPIKPADLGFTANLQAVGMDTTADAVEYSATPTEALDQLGRLTAADLEDQPSLITATWNPASTPGAITGYLFGDRLEIVADDPAMHSGVTAATAIRTTAAHLMDLDFKFGGGHVRRMLLFYFKTEITPLLRQDHPAPVRRELFSAAADVAQLLGWSAYDAGRHAAAQRYFIQGLRLAREAESPVTGARLLSNLSHQANYLGRHNDAVQFARAAQSAAQGVATPAVQSMLLAMEARALAGGGDGQEFARVLAKAELAFSKFDPANEPKWISYFNAAELAGEAAHGFRDLGQPAEVSQFATLAVAPADTPPRTRAFIGMVSAAGALTNGDVDQAVELAINAIDTAGALQSSRYVRYLLDFHQALTEAHSRHPLVGQLAERIIGTYPEVTLGTAVVLSRVA</sequence>